<keyword evidence="1" id="KW-0175">Coiled coil</keyword>
<sequence>MQRREPTFDGSSSSSMDPQIPTANGPIGGRRYAAPEPPAAAPVREPSSGGGSSFIAILALLLALAGLGAAGFLYNQWQVTRAQLVDADARIVQLEKRFEMSGEESAASVEVLNAKVKENASEIRKLWGVSYDTNRKDIAANKEANAAQQKSIAALTSKIGSVESGLKKVTALESEMAKLKESTVDASRETKDKVASLERQLASVRADLTARVGANEEAVESIDSYRRSVNKDLVQLRDAIRSLQSSSSTASAP</sequence>
<keyword evidence="3" id="KW-1133">Transmembrane helix</keyword>
<comment type="caution">
    <text evidence="4">The sequence shown here is derived from an EMBL/GenBank/DDBJ whole genome shotgun (WGS) entry which is preliminary data.</text>
</comment>
<evidence type="ECO:0000256" key="1">
    <source>
        <dbReference type="SAM" id="Coils"/>
    </source>
</evidence>
<evidence type="ECO:0000313" key="5">
    <source>
        <dbReference type="Proteomes" id="UP000306791"/>
    </source>
</evidence>
<feature type="coiled-coil region" evidence="1">
    <location>
        <begin position="162"/>
        <end position="207"/>
    </location>
</feature>
<evidence type="ECO:0000256" key="3">
    <source>
        <dbReference type="SAM" id="Phobius"/>
    </source>
</evidence>
<keyword evidence="3" id="KW-0472">Membrane</keyword>
<name>A0ABY2UD78_9GAMM</name>
<evidence type="ECO:0000256" key="2">
    <source>
        <dbReference type="SAM" id="MobiDB-lite"/>
    </source>
</evidence>
<dbReference type="RefSeq" id="WP_138237250.1">
    <property type="nucleotide sequence ID" value="NZ_CP185860.1"/>
</dbReference>
<evidence type="ECO:0000313" key="4">
    <source>
        <dbReference type="EMBL" id="TLM73938.1"/>
    </source>
</evidence>
<gene>
    <name evidence="4" type="ORF">FDY93_18575</name>
</gene>
<keyword evidence="5" id="KW-1185">Reference proteome</keyword>
<dbReference type="EMBL" id="VANI01000024">
    <property type="protein sequence ID" value="TLM73938.1"/>
    <property type="molecule type" value="Genomic_DNA"/>
</dbReference>
<proteinExistence type="predicted"/>
<dbReference type="Proteomes" id="UP000306791">
    <property type="component" value="Unassembled WGS sequence"/>
</dbReference>
<reference evidence="4 5" key="1">
    <citation type="submission" date="2019-05" db="EMBL/GenBank/DDBJ databases">
        <title>Microbulbifer harenosus sp. nov., an alginate-degrading bacterium isolated from coastal sand.</title>
        <authorList>
            <person name="Huang H."/>
            <person name="Mo K."/>
            <person name="Bao S."/>
        </authorList>
    </citation>
    <scope>NUCLEOTIDE SEQUENCE [LARGE SCALE GENOMIC DNA]</scope>
    <source>
        <strain evidence="4 5">HB161719</strain>
    </source>
</reference>
<keyword evidence="3" id="KW-0812">Transmembrane</keyword>
<protein>
    <recommendedName>
        <fullName evidence="6">Chromosome partition protein Smc</fullName>
    </recommendedName>
</protein>
<accession>A0ABY2UD78</accession>
<feature type="transmembrane region" description="Helical" evidence="3">
    <location>
        <begin position="54"/>
        <end position="74"/>
    </location>
</feature>
<feature type="region of interest" description="Disordered" evidence="2">
    <location>
        <begin position="1"/>
        <end position="46"/>
    </location>
</feature>
<organism evidence="4 5">
    <name type="scientific">Microbulbifer harenosus</name>
    <dbReference type="NCBI Taxonomy" id="2576840"/>
    <lineage>
        <taxon>Bacteria</taxon>
        <taxon>Pseudomonadati</taxon>
        <taxon>Pseudomonadota</taxon>
        <taxon>Gammaproteobacteria</taxon>
        <taxon>Cellvibrionales</taxon>
        <taxon>Microbulbiferaceae</taxon>
        <taxon>Microbulbifer</taxon>
    </lineage>
</organism>
<evidence type="ECO:0008006" key="6">
    <source>
        <dbReference type="Google" id="ProtNLM"/>
    </source>
</evidence>